<proteinExistence type="predicted"/>
<reference evidence="1" key="1">
    <citation type="submission" date="2020-05" db="EMBL/GenBank/DDBJ databases">
        <authorList>
            <person name="Chiriac C."/>
            <person name="Salcher M."/>
            <person name="Ghai R."/>
            <person name="Kavagutti S V."/>
        </authorList>
    </citation>
    <scope>NUCLEOTIDE SEQUENCE</scope>
</reference>
<gene>
    <name evidence="1" type="ORF">UFOPK4121_01089</name>
</gene>
<organism evidence="1">
    <name type="scientific">freshwater metagenome</name>
    <dbReference type="NCBI Taxonomy" id="449393"/>
    <lineage>
        <taxon>unclassified sequences</taxon>
        <taxon>metagenomes</taxon>
        <taxon>ecological metagenomes</taxon>
    </lineage>
</organism>
<evidence type="ECO:0000313" key="1">
    <source>
        <dbReference type="EMBL" id="CAB5027850.1"/>
    </source>
</evidence>
<name>A0A6J7RH65_9ZZZZ</name>
<dbReference type="AlphaFoldDB" id="A0A6J7RH65"/>
<accession>A0A6J7RH65</accession>
<protein>
    <submittedName>
        <fullName evidence="1">Unannotated protein</fullName>
    </submittedName>
</protein>
<sequence>MSCASAGNCAVSGYYNAGEDGYQGFVVNQTDGTWGNAIAIPALSVLNTGGDAQGNSVSCASAGNCAVTGYYSAFGDGDEGFVVNQTDGTWGDAIPIPALISLNTGGDAEGTSVSCASAGNCAVTGSYRDGAGYQGFVVNQTDGTWGNAIPIPALSSINTAGDAEGSSVSCASAGNCAVTGFYTDSPGKQGFVVNQTNGTWGDAIAIPALIGLNTGDGAEGNSVSCASVGNCAVTGYYNDSSRLQGFVVNFTSVVPPTDPAVVLKFTG</sequence>
<dbReference type="EMBL" id="CAFBPQ010000035">
    <property type="protein sequence ID" value="CAB5027850.1"/>
    <property type="molecule type" value="Genomic_DNA"/>
</dbReference>